<dbReference type="PANTHER" id="PTHR12143">
    <property type="entry name" value="PEPTIDE N-GLYCANASE PNGASE -RELATED"/>
    <property type="match status" value="1"/>
</dbReference>
<dbReference type="InterPro" id="IPR022409">
    <property type="entry name" value="PKD/Chitinase_dom"/>
</dbReference>
<dbReference type="InterPro" id="IPR014718">
    <property type="entry name" value="GH-type_carb-bd"/>
</dbReference>
<dbReference type="InterPro" id="IPR050883">
    <property type="entry name" value="PNGase"/>
</dbReference>
<dbReference type="Gene3D" id="2.60.120.260">
    <property type="entry name" value="Galactose-binding domain-like"/>
    <property type="match status" value="2"/>
</dbReference>
<name>A0A1R4JM39_9MICO</name>
<keyword evidence="2" id="KW-0964">Secreted</keyword>
<dbReference type="NCBIfam" id="TIGR01180">
    <property type="entry name" value="aman2_put"/>
    <property type="match status" value="1"/>
</dbReference>
<dbReference type="Gene3D" id="3.30.2080.10">
    <property type="entry name" value="GH92 mannosidase domain"/>
    <property type="match status" value="1"/>
</dbReference>
<dbReference type="SMART" id="SM00089">
    <property type="entry name" value="PKD"/>
    <property type="match status" value="2"/>
</dbReference>
<keyword evidence="6" id="KW-0472">Membrane</keyword>
<dbReference type="PANTHER" id="PTHR12143:SF43">
    <property type="entry name" value="PUTATIVE-RELATED"/>
    <property type="match status" value="1"/>
</dbReference>
<evidence type="ECO:0000256" key="5">
    <source>
        <dbReference type="SAM" id="MobiDB-lite"/>
    </source>
</evidence>
<sequence length="1954" mass="203678">MTSETDTTPPARRRRRGARATTALIVSGAVLVGGGNLPAAAAPTAGEAFATSFESGDAATLVSTPWTDPVNVVGSSGYRPGSALGLVEEVTATAENSPNEAAINLTSTDPSTKWLAFERTADIVYSFSETVHIARYTLTAGNDAPERDPKDIVVEGRSGDGAWTALDTRTGLSFPQRGAELSFELDEPADVDQLRLRITANNGGGITQLSSWDVLDGSDEPAPDAPMTTEIGSGPGSSPTAAIRKGFTGVQSLRYAGSHRGDGAASASNVLIEDVDTRIAADSELSYRIFPELDSDDLQYPATYAAVDLLLDDGTTASAGDLLRDEHGGGIGARQQGESKILYGNQWNAVTVDLSPLAGRTIDKVLLSYDNPSGQSSTEFQGWVDDIEVTPDTEPIDGSSLVNYVDTRRGTNSSGAFSRGNNIPAAAVPNGFNFYTPMTNATSDTWLYNYASANNADNLTELQAIGISHEPSPWMGDRNQLAIMPALAGTTELAPAKRALAFRHDNEIARPDLYSVRFENGVAAEVAPADHSAIMRFQFPEGAESGTVVVDRTLGDAKLSVGEDGVVSGWVDAGSGLSVGRSRMFVSGQLDAPVTGVTTDAARDSARAATVSLSGDRIVELRIATSFISQEQAAANRDLEVTGRGFDDVRGDAERAWNERLGVISVEGAGDDQRTTLYSSLYRLNMYPNSQFENTGTAAEPRYQYASPVAERSGTATDTTTNAPIRDGKIYVNNGFWDTYRTAWPAYSALYPDLAPELIDGFVQQYRDGGWIARWSSPGYADLMTGTSSDVAFADAYMKNVPIAEALDTYDAALKNATVPTTVKGVGRKGLDTSMYLGYTPAQTHESVSWGLEGFINDFGIGQMAAGLAADDRTPAGRVDQLVEESEYFLDRAQHYVHMFNEETGFFQARNADGEFATPAADFDPGDWGGSYTETNGWNFAFHAPFDVDGLAALYGGSEGLTAKLAEFYGEQERADKPGGYGGVIHEMVEARDVRMGQLGMSNQVSHHIPYISAAAGDPSTTQSVVREITRRLFVGSEIGQGYPGDEDNGEMSSWYVFSALGFYPLSMGTDSYTIGSPLFDSATIHREGRPDFTITAEGNSVDNVYIQSASLNGEPLEAPSLSQDAIDEGGTLAFRMGASPTAWGESSSDEPVRQPRVDVAGGELSTVRSEDTADVAALTDDSAVTTTVFDTASPTVSVRSRQGAVQLSGYTLTASGSAAAPSSWTLEGSADGSSWTRLDSRSGEEFRWSGQNRPFQIAEFGAYSHYRLVVSESSTGEAVSLAELELLADADVVDSAFTVTAGEEITVQPGVEVTEQLAAITGESESADDYTVTVDAGDGSEPVPAALTRGALGAFTVTAPLSYERAGVYSAVVTATDGSTTESATVPIRVERQVVDSLTDAFDSVCIAEEGVAGDCDGQNTAYERPDLAADGFVQDGTTPIAVPGTELSFTLPRVEPGEPDNATGRGQVIPLTVAEGTTSISLIGTATERAQDEVGTLTFSDGSTAEIPIAFGDWTANRTSLYADNILVATSEHRRVGADRLNGTAAGIYSTAPVELPSDRTLVSLTLPVQDGSPTTEGRIHVFALASDGGVSVSEPWRLDGAEQAEAVAGTEFSTVLAEIGDRAPAADAGYTATVNWGDGAAVAEAAVDTEAPRAIRASHVFAEAGTYTATVVADDGVRTAAATVDVVVAEPQAEFDPTLSLGVDGAVAPGARVGVSGEGFAPGEDVEFRFDGGSTGLVADADGRISTEITVREDAADGEYEVLAIGAESAVPARAILTVDGEGSTEPPVESEASLVLAAGSVSPGETVAFTGDGFAAGEAVALVLHSTPVELLDVEASGDGIVSGEFVVPADTELGEHTVVATGGESGAEASAPLTVSAPVDPTPPGGSSGGSATPTPGAAGSGSDSDGEWSGILSDTGADGSAALRLAGIAGGLLLAGAAVVLWLRRRRR</sequence>
<evidence type="ECO:0000256" key="4">
    <source>
        <dbReference type="ARBA" id="ARBA00023088"/>
    </source>
</evidence>
<feature type="region of interest" description="Disordered" evidence="5">
    <location>
        <begin position="1870"/>
        <end position="1919"/>
    </location>
</feature>
<dbReference type="CDD" id="cd11304">
    <property type="entry name" value="Cadherin_repeat"/>
    <property type="match status" value="1"/>
</dbReference>
<reference evidence="10" key="1">
    <citation type="submission" date="2017-02" db="EMBL/GenBank/DDBJ databases">
        <authorList>
            <person name="Dridi B."/>
        </authorList>
    </citation>
    <scope>NUCLEOTIDE SEQUENCE [LARGE SCALE GENOMIC DNA]</scope>
    <source>
        <strain evidence="10">EB411</strain>
    </source>
</reference>
<dbReference type="GO" id="GO:0005829">
    <property type="term" value="C:cytosol"/>
    <property type="evidence" value="ECO:0007669"/>
    <property type="project" value="TreeGrafter"/>
</dbReference>
<feature type="domain" description="PKD" evidence="7">
    <location>
        <begin position="1638"/>
        <end position="1698"/>
    </location>
</feature>
<dbReference type="Pfam" id="PF17678">
    <property type="entry name" value="Glyco_hydro_92N"/>
    <property type="match status" value="1"/>
</dbReference>
<dbReference type="InterPro" id="IPR019931">
    <property type="entry name" value="LPXTG_anchor"/>
</dbReference>
<keyword evidence="4" id="KW-0572">Peptidoglycan-anchor</keyword>
<keyword evidence="3" id="KW-0732">Signal</keyword>
<evidence type="ECO:0000259" key="7">
    <source>
        <dbReference type="PROSITE" id="PS50093"/>
    </source>
</evidence>
<feature type="domain" description="Gram-positive cocci surface proteins LPxTG" evidence="8">
    <location>
        <begin position="1918"/>
        <end position="1954"/>
    </location>
</feature>
<dbReference type="RefSeq" id="WP_179205266.1">
    <property type="nucleotide sequence ID" value="NZ_FUKR01000048.1"/>
</dbReference>
<dbReference type="InterPro" id="IPR012939">
    <property type="entry name" value="Glyco_hydro_92"/>
</dbReference>
<accession>A0A1R4JM39</accession>
<keyword evidence="6" id="KW-1133">Transmembrane helix</keyword>
<dbReference type="GO" id="GO:0030246">
    <property type="term" value="F:carbohydrate binding"/>
    <property type="evidence" value="ECO:0007669"/>
    <property type="project" value="InterPro"/>
</dbReference>
<dbReference type="InterPro" id="IPR013783">
    <property type="entry name" value="Ig-like_fold"/>
</dbReference>
<dbReference type="InterPro" id="IPR008928">
    <property type="entry name" value="6-hairpin_glycosidase_sf"/>
</dbReference>
<evidence type="ECO:0000313" key="9">
    <source>
        <dbReference type="EMBL" id="SJN33004.1"/>
    </source>
</evidence>
<dbReference type="SUPFAM" id="SSF49299">
    <property type="entry name" value="PKD domain"/>
    <property type="match status" value="1"/>
</dbReference>
<dbReference type="InterPro" id="IPR008979">
    <property type="entry name" value="Galactose-bd-like_sf"/>
</dbReference>
<dbReference type="FunFam" id="3.30.2080.10:FF:000001">
    <property type="entry name" value="Alpha-1,2-mannosidase subfamily"/>
    <property type="match status" value="1"/>
</dbReference>
<dbReference type="InterPro" id="IPR005887">
    <property type="entry name" value="GH92_a_mannosidase_put"/>
</dbReference>
<evidence type="ECO:0000256" key="3">
    <source>
        <dbReference type="ARBA" id="ARBA00022729"/>
    </source>
</evidence>
<dbReference type="SUPFAM" id="SSF49785">
    <property type="entry name" value="Galactose-binding domain-like"/>
    <property type="match status" value="1"/>
</dbReference>
<keyword evidence="6" id="KW-0812">Transmembrane</keyword>
<dbReference type="GO" id="GO:0006516">
    <property type="term" value="P:glycoprotein catabolic process"/>
    <property type="evidence" value="ECO:0007669"/>
    <property type="project" value="TreeGrafter"/>
</dbReference>
<evidence type="ECO:0000313" key="10">
    <source>
        <dbReference type="Proteomes" id="UP000196778"/>
    </source>
</evidence>
<dbReference type="Gene3D" id="2.70.98.10">
    <property type="match status" value="1"/>
</dbReference>
<feature type="compositionally biased region" description="Low complexity" evidence="5">
    <location>
        <begin position="1895"/>
        <end position="1909"/>
    </location>
</feature>
<dbReference type="SUPFAM" id="SSF48208">
    <property type="entry name" value="Six-hairpin glycosidases"/>
    <property type="match status" value="1"/>
</dbReference>
<dbReference type="EMBL" id="FUKR01000048">
    <property type="protein sequence ID" value="SJN33004.1"/>
    <property type="molecule type" value="Genomic_DNA"/>
</dbReference>
<gene>
    <name evidence="9" type="ORF">FM119_08200</name>
</gene>
<dbReference type="PROSITE" id="PS50847">
    <property type="entry name" value="GRAM_POS_ANCHORING"/>
    <property type="match status" value="1"/>
</dbReference>
<dbReference type="InterPro" id="IPR041371">
    <property type="entry name" value="GH92_N"/>
</dbReference>
<dbReference type="Gene3D" id="2.60.40.10">
    <property type="entry name" value="Immunoglobulins"/>
    <property type="match status" value="2"/>
</dbReference>
<dbReference type="GO" id="GO:0000224">
    <property type="term" value="F:peptide-N4-(N-acetyl-beta-glucosaminyl)asparagine amidase activity"/>
    <property type="evidence" value="ECO:0007669"/>
    <property type="project" value="TreeGrafter"/>
</dbReference>
<evidence type="ECO:0000259" key="8">
    <source>
        <dbReference type="PROSITE" id="PS50847"/>
    </source>
</evidence>
<dbReference type="Gene3D" id="1.20.1610.10">
    <property type="entry name" value="alpha-1,2-mannosidases domains"/>
    <property type="match status" value="1"/>
</dbReference>
<dbReference type="InterPro" id="IPR035986">
    <property type="entry name" value="PKD_dom_sf"/>
</dbReference>
<protein>
    <submittedName>
        <fullName evidence="9">Alpha-1,2-mannosidase</fullName>
    </submittedName>
</protein>
<evidence type="ECO:0000256" key="1">
    <source>
        <dbReference type="ARBA" id="ARBA00022512"/>
    </source>
</evidence>
<keyword evidence="10" id="KW-1185">Reference proteome</keyword>
<dbReference type="Pfam" id="PF07971">
    <property type="entry name" value="Glyco_hydro_92"/>
    <property type="match status" value="1"/>
</dbReference>
<organism evidence="9 10">
    <name type="scientific">Mycetocola reblochoni REB411</name>
    <dbReference type="NCBI Taxonomy" id="1255698"/>
    <lineage>
        <taxon>Bacteria</taxon>
        <taxon>Bacillati</taxon>
        <taxon>Actinomycetota</taxon>
        <taxon>Actinomycetes</taxon>
        <taxon>Micrococcales</taxon>
        <taxon>Microbacteriaceae</taxon>
        <taxon>Mycetocola</taxon>
    </lineage>
</organism>
<keyword evidence="1" id="KW-0134">Cell wall</keyword>
<feature type="transmembrane region" description="Helical" evidence="6">
    <location>
        <begin position="1927"/>
        <end position="1949"/>
    </location>
</feature>
<evidence type="ECO:0000256" key="2">
    <source>
        <dbReference type="ARBA" id="ARBA00022525"/>
    </source>
</evidence>
<dbReference type="InterPro" id="IPR000601">
    <property type="entry name" value="PKD_dom"/>
</dbReference>
<dbReference type="Gene3D" id="1.20.1050.60">
    <property type="entry name" value="alpha-1,2-mannosidase"/>
    <property type="match status" value="1"/>
</dbReference>
<dbReference type="GO" id="GO:0005975">
    <property type="term" value="P:carbohydrate metabolic process"/>
    <property type="evidence" value="ECO:0007669"/>
    <property type="project" value="InterPro"/>
</dbReference>
<dbReference type="Proteomes" id="UP000196778">
    <property type="component" value="Unassembled WGS sequence"/>
</dbReference>
<proteinExistence type="predicted"/>
<evidence type="ECO:0000256" key="6">
    <source>
        <dbReference type="SAM" id="Phobius"/>
    </source>
</evidence>
<dbReference type="PROSITE" id="PS50093">
    <property type="entry name" value="PKD"/>
    <property type="match status" value="1"/>
</dbReference>